<reference evidence="2" key="1">
    <citation type="submission" date="2019-10" db="EMBL/GenBank/DDBJ databases">
        <authorList>
            <person name="Zhang R."/>
            <person name="Pan Y."/>
            <person name="Wang J."/>
            <person name="Ma R."/>
            <person name="Yu S."/>
        </authorList>
    </citation>
    <scope>NUCLEOTIDE SEQUENCE</scope>
    <source>
        <strain evidence="2">LA-IB0</strain>
        <tissue evidence="2">Leaf</tissue>
    </source>
</reference>
<name>A0AAV6Y6U0_9LAMI</name>
<accession>A0AAV6Y6U0</accession>
<evidence type="ECO:0000313" key="2">
    <source>
        <dbReference type="EMBL" id="KAG8387160.1"/>
    </source>
</evidence>
<proteinExistence type="predicted"/>
<dbReference type="PANTHER" id="PTHR37221:SF1">
    <property type="entry name" value="OS02G0582400 PROTEIN"/>
    <property type="match status" value="1"/>
</dbReference>
<keyword evidence="3" id="KW-1185">Reference proteome</keyword>
<sequence length="241" mass="26173">MKVAGKVILLLNGGDAFAAAISGSLQPKPSSSLQLLNDLFELPLESYGITDRKASGNIIHFINSNGQYEVSILLLQNYEPPILACALNEILLKLAGEDMSTMPTLIVPFAVSESKLKQENKYTVKSDKVSVYGIKLGPTTDVTQTLSSKLKKPPPSLQIHQEDLAILLHLVNVVKLPAVVLIGQTSQHTSNKASEDELEVVCEIGELLASVSSLTFSKEKMIQNPTKTSRDSKEAWRALYG</sequence>
<feature type="domain" description="DUF7894" evidence="1">
    <location>
        <begin position="1"/>
        <end position="241"/>
    </location>
</feature>
<dbReference type="Pfam" id="PF25428">
    <property type="entry name" value="DUF7894"/>
    <property type="match status" value="1"/>
</dbReference>
<dbReference type="PANTHER" id="PTHR37221">
    <property type="entry name" value="OS02G0582400 PROTEIN"/>
    <property type="match status" value="1"/>
</dbReference>
<comment type="caution">
    <text evidence="2">The sequence shown here is derived from an EMBL/GenBank/DDBJ whole genome shotgun (WGS) entry which is preliminary data.</text>
</comment>
<evidence type="ECO:0000313" key="3">
    <source>
        <dbReference type="Proteomes" id="UP000826271"/>
    </source>
</evidence>
<dbReference type="EMBL" id="WHWC01000003">
    <property type="protein sequence ID" value="KAG8387160.1"/>
    <property type="molecule type" value="Genomic_DNA"/>
</dbReference>
<dbReference type="InterPro" id="IPR057216">
    <property type="entry name" value="DUF7894"/>
</dbReference>
<protein>
    <recommendedName>
        <fullName evidence="1">DUF7894 domain-containing protein</fullName>
    </recommendedName>
</protein>
<dbReference type="AlphaFoldDB" id="A0AAV6Y6U0"/>
<organism evidence="2 3">
    <name type="scientific">Buddleja alternifolia</name>
    <dbReference type="NCBI Taxonomy" id="168488"/>
    <lineage>
        <taxon>Eukaryota</taxon>
        <taxon>Viridiplantae</taxon>
        <taxon>Streptophyta</taxon>
        <taxon>Embryophyta</taxon>
        <taxon>Tracheophyta</taxon>
        <taxon>Spermatophyta</taxon>
        <taxon>Magnoliopsida</taxon>
        <taxon>eudicotyledons</taxon>
        <taxon>Gunneridae</taxon>
        <taxon>Pentapetalae</taxon>
        <taxon>asterids</taxon>
        <taxon>lamiids</taxon>
        <taxon>Lamiales</taxon>
        <taxon>Scrophulariaceae</taxon>
        <taxon>Buddlejeae</taxon>
        <taxon>Buddleja</taxon>
    </lineage>
</organism>
<dbReference type="Proteomes" id="UP000826271">
    <property type="component" value="Unassembled WGS sequence"/>
</dbReference>
<gene>
    <name evidence="2" type="ORF">BUALT_Bualt03G0224300</name>
</gene>
<evidence type="ECO:0000259" key="1">
    <source>
        <dbReference type="Pfam" id="PF25428"/>
    </source>
</evidence>